<evidence type="ECO:0000256" key="1">
    <source>
        <dbReference type="ARBA" id="ARBA00022679"/>
    </source>
</evidence>
<dbReference type="PANTHER" id="PTHR43584">
    <property type="entry name" value="NUCLEOTIDYL TRANSFERASE"/>
    <property type="match status" value="1"/>
</dbReference>
<dbReference type="InterPro" id="IPR025877">
    <property type="entry name" value="MobA-like_NTP_Trfase"/>
</dbReference>
<dbReference type="Proteomes" id="UP000177912">
    <property type="component" value="Unassembled WGS sequence"/>
</dbReference>
<dbReference type="PANTHER" id="PTHR43584:SF8">
    <property type="entry name" value="N-ACETYLMURAMATE ALPHA-1-PHOSPHATE URIDYLYLTRANSFERASE"/>
    <property type="match status" value="1"/>
</dbReference>
<proteinExistence type="predicted"/>
<dbReference type="AlphaFoldDB" id="A0A1F5NV26"/>
<feature type="domain" description="MobA-like NTP transferase" evidence="3">
    <location>
        <begin position="13"/>
        <end position="145"/>
    </location>
</feature>
<evidence type="ECO:0000259" key="3">
    <source>
        <dbReference type="Pfam" id="PF12804"/>
    </source>
</evidence>
<dbReference type="InterPro" id="IPR029044">
    <property type="entry name" value="Nucleotide-diphossugar_trans"/>
</dbReference>
<dbReference type="EMBL" id="MFEI01000007">
    <property type="protein sequence ID" value="OGE81526.1"/>
    <property type="molecule type" value="Genomic_DNA"/>
</dbReference>
<dbReference type="Pfam" id="PF12804">
    <property type="entry name" value="NTP_transf_3"/>
    <property type="match status" value="1"/>
</dbReference>
<dbReference type="GO" id="GO:0016779">
    <property type="term" value="F:nucleotidyltransferase activity"/>
    <property type="evidence" value="ECO:0007669"/>
    <property type="project" value="UniProtKB-KW"/>
</dbReference>
<dbReference type="SUPFAM" id="SSF53448">
    <property type="entry name" value="Nucleotide-diphospho-sugar transferases"/>
    <property type="match status" value="1"/>
</dbReference>
<evidence type="ECO:0000313" key="5">
    <source>
        <dbReference type="Proteomes" id="UP000177912"/>
    </source>
</evidence>
<dbReference type="Gene3D" id="3.90.550.10">
    <property type="entry name" value="Spore Coat Polysaccharide Biosynthesis Protein SpsA, Chain A"/>
    <property type="match status" value="1"/>
</dbReference>
<comment type="caution">
    <text evidence="4">The sequence shown here is derived from an EMBL/GenBank/DDBJ whole genome shotgun (WGS) entry which is preliminary data.</text>
</comment>
<gene>
    <name evidence="4" type="ORF">A2826_00535</name>
</gene>
<name>A0A1F5NV26_9BACT</name>
<accession>A0A1F5NV26</accession>
<sequence length="290" mass="32120">MNEQGFQRTGCACAILAAGHGQIGGKPKLLASLGQESVIAYVVRLVKQAGNFSPIVVVLNPKTEQAFRSELARAGHTDLVYANQDEPWGMPNAVFHACLVPEMRDIEHIIMVPGDCPLWLPKTLNVLWREHISPRRHQIVPSIKRTKFPCPVGEQKASDVTALTFPYDPDHELAGFVAGRSFLNGEMMIHERPMCVLNQGDKFPLPGSELTTGLAVFRKSWVISLQALFEANREVETNNRHPEGTALPTLLNRFGVTVTNVTGNFDYQVLDINTGEHLELARRVVAHRSS</sequence>
<dbReference type="STRING" id="1817822.A2826_00535"/>
<dbReference type="InterPro" id="IPR050065">
    <property type="entry name" value="GlmU-like"/>
</dbReference>
<keyword evidence="2" id="KW-0548">Nucleotidyltransferase</keyword>
<keyword evidence="1" id="KW-0808">Transferase</keyword>
<protein>
    <recommendedName>
        <fullName evidence="3">MobA-like NTP transferase domain-containing protein</fullName>
    </recommendedName>
</protein>
<organism evidence="4 5">
    <name type="scientific">Candidatus Doudnabacteria bacterium RIFCSPHIGHO2_01_FULL_43_23</name>
    <dbReference type="NCBI Taxonomy" id="1817822"/>
    <lineage>
        <taxon>Bacteria</taxon>
        <taxon>Candidatus Doudnaibacteriota</taxon>
    </lineage>
</organism>
<evidence type="ECO:0000313" key="4">
    <source>
        <dbReference type="EMBL" id="OGE81526.1"/>
    </source>
</evidence>
<reference evidence="4 5" key="1">
    <citation type="journal article" date="2016" name="Nat. Commun.">
        <title>Thousands of microbial genomes shed light on interconnected biogeochemical processes in an aquifer system.</title>
        <authorList>
            <person name="Anantharaman K."/>
            <person name="Brown C.T."/>
            <person name="Hug L.A."/>
            <person name="Sharon I."/>
            <person name="Castelle C.J."/>
            <person name="Probst A.J."/>
            <person name="Thomas B.C."/>
            <person name="Singh A."/>
            <person name="Wilkins M.J."/>
            <person name="Karaoz U."/>
            <person name="Brodie E.L."/>
            <person name="Williams K.H."/>
            <person name="Hubbard S.S."/>
            <person name="Banfield J.F."/>
        </authorList>
    </citation>
    <scope>NUCLEOTIDE SEQUENCE [LARGE SCALE GENOMIC DNA]</scope>
</reference>
<evidence type="ECO:0000256" key="2">
    <source>
        <dbReference type="ARBA" id="ARBA00022695"/>
    </source>
</evidence>